<accession>A0A382HIW7</accession>
<dbReference type="AlphaFoldDB" id="A0A382HIW7"/>
<sequence>MTENQMKVPFASSAWVEIARSVLEDLVSQHGEDGVNYSVCEAFAEAPNEISDTDGFAAWYFYVKGKGVRVGVGRITDADIQIQATWELSLEGARTVYTPELLAEWQKNPPVRPPDPNQKIEGDMTALPTYLSALHNQLAVLTE</sequence>
<organism evidence="1">
    <name type="scientific">marine metagenome</name>
    <dbReference type="NCBI Taxonomy" id="408172"/>
    <lineage>
        <taxon>unclassified sequences</taxon>
        <taxon>metagenomes</taxon>
        <taxon>ecological metagenomes</taxon>
    </lineage>
</organism>
<name>A0A382HIW7_9ZZZZ</name>
<evidence type="ECO:0000313" key="1">
    <source>
        <dbReference type="EMBL" id="SVB87005.1"/>
    </source>
</evidence>
<proteinExistence type="predicted"/>
<dbReference type="EMBL" id="UINC01061437">
    <property type="protein sequence ID" value="SVB87005.1"/>
    <property type="molecule type" value="Genomic_DNA"/>
</dbReference>
<gene>
    <name evidence="1" type="ORF">METZ01_LOCUS239859</name>
</gene>
<protein>
    <submittedName>
        <fullName evidence="1">Uncharacterized protein</fullName>
    </submittedName>
</protein>
<reference evidence="1" key="1">
    <citation type="submission" date="2018-05" db="EMBL/GenBank/DDBJ databases">
        <authorList>
            <person name="Lanie J.A."/>
            <person name="Ng W.-L."/>
            <person name="Kazmierczak K.M."/>
            <person name="Andrzejewski T.M."/>
            <person name="Davidsen T.M."/>
            <person name="Wayne K.J."/>
            <person name="Tettelin H."/>
            <person name="Glass J.I."/>
            <person name="Rusch D."/>
            <person name="Podicherti R."/>
            <person name="Tsui H.-C.T."/>
            <person name="Winkler M.E."/>
        </authorList>
    </citation>
    <scope>NUCLEOTIDE SEQUENCE</scope>
</reference>